<dbReference type="AlphaFoldDB" id="A0AAJ2PTR4"/>
<gene>
    <name evidence="1" type="ORF">PV367_25600</name>
</gene>
<dbReference type="RefSeq" id="WP_267885431.1">
    <property type="nucleotide sequence ID" value="NZ_JARAWN010000182.1"/>
</dbReference>
<dbReference type="EMBL" id="JARAWN010000182">
    <property type="protein sequence ID" value="MDX3133071.1"/>
    <property type="molecule type" value="Genomic_DNA"/>
</dbReference>
<name>A0AAJ2PTR4_9ACTN</name>
<proteinExistence type="predicted"/>
<protein>
    <submittedName>
        <fullName evidence="1">Uncharacterized protein</fullName>
    </submittedName>
</protein>
<comment type="caution">
    <text evidence="1">The sequence shown here is derived from an EMBL/GenBank/DDBJ whole genome shotgun (WGS) entry which is preliminary data.</text>
</comment>
<accession>A0AAJ2PTR4</accession>
<dbReference type="Proteomes" id="UP001273589">
    <property type="component" value="Unassembled WGS sequence"/>
</dbReference>
<reference evidence="1" key="1">
    <citation type="journal article" date="2023" name="Microb. Genom.">
        <title>Mesoterricola silvestris gen. nov., sp. nov., Mesoterricola sediminis sp. nov., Geothrix oryzae sp. nov., Geothrix edaphica sp. nov., Geothrix rubra sp. nov., and Geothrix limicola sp. nov., six novel members of Acidobacteriota isolated from soils.</title>
        <authorList>
            <person name="Weisberg A.J."/>
            <person name="Pearce E."/>
            <person name="Kramer C.G."/>
            <person name="Chang J.H."/>
            <person name="Clarke C.R."/>
        </authorList>
    </citation>
    <scope>NUCLEOTIDE SEQUENCE</scope>
    <source>
        <strain evidence="1">ND06-05F</strain>
    </source>
</reference>
<organism evidence="1 2">
    <name type="scientific">Streptomyces europaeiscabiei</name>
    <dbReference type="NCBI Taxonomy" id="146819"/>
    <lineage>
        <taxon>Bacteria</taxon>
        <taxon>Bacillati</taxon>
        <taxon>Actinomycetota</taxon>
        <taxon>Actinomycetes</taxon>
        <taxon>Kitasatosporales</taxon>
        <taxon>Streptomycetaceae</taxon>
        <taxon>Streptomyces</taxon>
    </lineage>
</organism>
<evidence type="ECO:0000313" key="1">
    <source>
        <dbReference type="EMBL" id="MDX3133071.1"/>
    </source>
</evidence>
<evidence type="ECO:0000313" key="2">
    <source>
        <dbReference type="Proteomes" id="UP001273589"/>
    </source>
</evidence>
<sequence>MIDPKIIPPVSQRDSAHRGLLVEAEHLGEVERVRTVGQGLL</sequence>